<dbReference type="AlphaFoldDB" id="A0A3N4JT41"/>
<accession>A0A3N4JT41</accession>
<sequence length="122" mass="13356">MWLWLGGNECDVLPPRLDVTLGMGCNTDKHKQTMAPPDFKIHDSHNAIYENRDIAGLADVGWSYRKIAKHMGIPVSTVQGVVKRYRARGSTNVLGGRGKSGKYGSACGSAYILSAIKYSMLK</sequence>
<dbReference type="OrthoDB" id="3263820at2759"/>
<dbReference type="InterPro" id="IPR036388">
    <property type="entry name" value="WH-like_DNA-bd_sf"/>
</dbReference>
<organism evidence="1 2">
    <name type="scientific">Choiromyces venosus 120613-1</name>
    <dbReference type="NCBI Taxonomy" id="1336337"/>
    <lineage>
        <taxon>Eukaryota</taxon>
        <taxon>Fungi</taxon>
        <taxon>Dikarya</taxon>
        <taxon>Ascomycota</taxon>
        <taxon>Pezizomycotina</taxon>
        <taxon>Pezizomycetes</taxon>
        <taxon>Pezizales</taxon>
        <taxon>Tuberaceae</taxon>
        <taxon>Choiromyces</taxon>
    </lineage>
</organism>
<dbReference type="Proteomes" id="UP000276215">
    <property type="component" value="Unassembled WGS sequence"/>
</dbReference>
<dbReference type="Gene3D" id="1.10.10.10">
    <property type="entry name" value="Winged helix-like DNA-binding domain superfamily/Winged helix DNA-binding domain"/>
    <property type="match status" value="1"/>
</dbReference>
<gene>
    <name evidence="1" type="ORF">L873DRAFT_1887838</name>
</gene>
<dbReference type="Pfam" id="PF13384">
    <property type="entry name" value="HTH_23"/>
    <property type="match status" value="1"/>
</dbReference>
<evidence type="ECO:0000313" key="1">
    <source>
        <dbReference type="EMBL" id="RPB01480.1"/>
    </source>
</evidence>
<name>A0A3N4JT41_9PEZI</name>
<proteinExistence type="predicted"/>
<dbReference type="EMBL" id="ML120372">
    <property type="protein sequence ID" value="RPB01480.1"/>
    <property type="molecule type" value="Genomic_DNA"/>
</dbReference>
<reference evidence="1 2" key="1">
    <citation type="journal article" date="2018" name="Nat. Ecol. Evol.">
        <title>Pezizomycetes genomes reveal the molecular basis of ectomycorrhizal truffle lifestyle.</title>
        <authorList>
            <person name="Murat C."/>
            <person name="Payen T."/>
            <person name="Noel B."/>
            <person name="Kuo A."/>
            <person name="Morin E."/>
            <person name="Chen J."/>
            <person name="Kohler A."/>
            <person name="Krizsan K."/>
            <person name="Balestrini R."/>
            <person name="Da Silva C."/>
            <person name="Montanini B."/>
            <person name="Hainaut M."/>
            <person name="Levati E."/>
            <person name="Barry K.W."/>
            <person name="Belfiori B."/>
            <person name="Cichocki N."/>
            <person name="Clum A."/>
            <person name="Dockter R.B."/>
            <person name="Fauchery L."/>
            <person name="Guy J."/>
            <person name="Iotti M."/>
            <person name="Le Tacon F."/>
            <person name="Lindquist E.A."/>
            <person name="Lipzen A."/>
            <person name="Malagnac F."/>
            <person name="Mello A."/>
            <person name="Molinier V."/>
            <person name="Miyauchi S."/>
            <person name="Poulain J."/>
            <person name="Riccioni C."/>
            <person name="Rubini A."/>
            <person name="Sitrit Y."/>
            <person name="Splivallo R."/>
            <person name="Traeger S."/>
            <person name="Wang M."/>
            <person name="Zifcakova L."/>
            <person name="Wipf D."/>
            <person name="Zambonelli A."/>
            <person name="Paolocci F."/>
            <person name="Nowrousian M."/>
            <person name="Ottonello S."/>
            <person name="Baldrian P."/>
            <person name="Spatafora J.W."/>
            <person name="Henrissat B."/>
            <person name="Nagy L.G."/>
            <person name="Aury J.M."/>
            <person name="Wincker P."/>
            <person name="Grigoriev I.V."/>
            <person name="Bonfante P."/>
            <person name="Martin F.M."/>
        </authorList>
    </citation>
    <scope>NUCLEOTIDE SEQUENCE [LARGE SCALE GENOMIC DNA]</scope>
    <source>
        <strain evidence="1 2">120613-1</strain>
    </source>
</reference>
<dbReference type="InterPro" id="IPR009057">
    <property type="entry name" value="Homeodomain-like_sf"/>
</dbReference>
<dbReference type="SUPFAM" id="SSF46689">
    <property type="entry name" value="Homeodomain-like"/>
    <property type="match status" value="1"/>
</dbReference>
<protein>
    <submittedName>
        <fullName evidence="1">Uncharacterized protein</fullName>
    </submittedName>
</protein>
<keyword evidence="2" id="KW-1185">Reference proteome</keyword>
<evidence type="ECO:0000313" key="2">
    <source>
        <dbReference type="Proteomes" id="UP000276215"/>
    </source>
</evidence>